<evidence type="ECO:0000259" key="2">
    <source>
        <dbReference type="Pfam" id="PF13239"/>
    </source>
</evidence>
<keyword evidence="4" id="KW-1185">Reference proteome</keyword>
<proteinExistence type="predicted"/>
<protein>
    <submittedName>
        <fullName evidence="3">2TM domain-containing protein</fullName>
    </submittedName>
</protein>
<dbReference type="AlphaFoldDB" id="A0A4Q1CHY1"/>
<sequence>MSNFQRISDANDDKDKKLWELAQKRVAFKRHLVTYVIVNAFLWAMWAINGPSNYHGRIPWPLWSTIGWGIGLAFHFAGAYITTGENSVEREYDKLKNKQ</sequence>
<dbReference type="InterPro" id="IPR025698">
    <property type="entry name" value="2TM_dom"/>
</dbReference>
<keyword evidence="1" id="KW-1133">Transmembrane helix</keyword>
<dbReference type="EMBL" id="SDHW01000003">
    <property type="protein sequence ID" value="RXK59968.1"/>
    <property type="molecule type" value="Genomic_DNA"/>
</dbReference>
<comment type="caution">
    <text evidence="3">The sequence shown here is derived from an EMBL/GenBank/DDBJ whole genome shotgun (WGS) entry which is preliminary data.</text>
</comment>
<feature type="transmembrane region" description="Helical" evidence="1">
    <location>
        <begin position="32"/>
        <end position="48"/>
    </location>
</feature>
<feature type="domain" description="2TM" evidence="2">
    <location>
        <begin position="23"/>
        <end position="89"/>
    </location>
</feature>
<evidence type="ECO:0000313" key="3">
    <source>
        <dbReference type="EMBL" id="RXK59968.1"/>
    </source>
</evidence>
<accession>A0A4Q1CHY1</accession>
<dbReference type="Proteomes" id="UP000290204">
    <property type="component" value="Unassembled WGS sequence"/>
</dbReference>
<reference evidence="3 4" key="1">
    <citation type="submission" date="2019-01" db="EMBL/GenBank/DDBJ databases">
        <title>Lacibacter sp. strain TTM-7.</title>
        <authorList>
            <person name="Chen W.-M."/>
        </authorList>
    </citation>
    <scope>NUCLEOTIDE SEQUENCE [LARGE SCALE GENOMIC DNA]</scope>
    <source>
        <strain evidence="3 4">TTM-7</strain>
    </source>
</reference>
<dbReference type="OrthoDB" id="8965954at2"/>
<dbReference type="Pfam" id="PF13239">
    <property type="entry name" value="2TM"/>
    <property type="match status" value="1"/>
</dbReference>
<evidence type="ECO:0000313" key="4">
    <source>
        <dbReference type="Proteomes" id="UP000290204"/>
    </source>
</evidence>
<keyword evidence="1" id="KW-0812">Transmembrane</keyword>
<organism evidence="3 4">
    <name type="scientific">Lacibacter luteus</name>
    <dbReference type="NCBI Taxonomy" id="2508719"/>
    <lineage>
        <taxon>Bacteria</taxon>
        <taxon>Pseudomonadati</taxon>
        <taxon>Bacteroidota</taxon>
        <taxon>Chitinophagia</taxon>
        <taxon>Chitinophagales</taxon>
        <taxon>Chitinophagaceae</taxon>
        <taxon>Lacibacter</taxon>
    </lineage>
</organism>
<dbReference type="RefSeq" id="WP_129131342.1">
    <property type="nucleotide sequence ID" value="NZ_SDHW01000003.1"/>
</dbReference>
<feature type="transmembrane region" description="Helical" evidence="1">
    <location>
        <begin position="60"/>
        <end position="81"/>
    </location>
</feature>
<name>A0A4Q1CHY1_9BACT</name>
<keyword evidence="1" id="KW-0472">Membrane</keyword>
<gene>
    <name evidence="3" type="ORF">ESA94_13045</name>
</gene>
<evidence type="ECO:0000256" key="1">
    <source>
        <dbReference type="SAM" id="Phobius"/>
    </source>
</evidence>